<comment type="similarity">
    <text evidence="9">Belongs to the GARS family.</text>
</comment>
<dbReference type="InterPro" id="IPR020562">
    <property type="entry name" value="PRibGlycinamide_synth_N"/>
</dbReference>
<feature type="compositionally biased region" description="Low complexity" evidence="14">
    <location>
        <begin position="190"/>
        <end position="199"/>
    </location>
</feature>
<dbReference type="SUPFAM" id="SSF51246">
    <property type="entry name" value="Rudiment single hybrid motif"/>
    <property type="match status" value="1"/>
</dbReference>
<gene>
    <name evidence="16" type="ORF">OPV22_022305</name>
</gene>
<evidence type="ECO:0000259" key="15">
    <source>
        <dbReference type="PROSITE" id="PS50975"/>
    </source>
</evidence>
<dbReference type="HAMAP" id="MF_00138">
    <property type="entry name" value="GARS"/>
    <property type="match status" value="1"/>
</dbReference>
<dbReference type="EC" id="6.3.4.13" evidence="3"/>
<dbReference type="InterPro" id="IPR020560">
    <property type="entry name" value="PRibGlycinamide_synth_C-dom"/>
</dbReference>
<dbReference type="GO" id="GO:0006164">
    <property type="term" value="P:purine nucleotide biosynthetic process"/>
    <property type="evidence" value="ECO:0007669"/>
    <property type="project" value="UniProtKB-KW"/>
</dbReference>
<dbReference type="SMART" id="SM01209">
    <property type="entry name" value="GARS_A"/>
    <property type="match status" value="1"/>
</dbReference>
<dbReference type="FunFam" id="3.30.470.20:FF:000031">
    <property type="entry name" value="Phosphoribosylamine--glycine ligase"/>
    <property type="match status" value="1"/>
</dbReference>
<dbReference type="PANTHER" id="PTHR43472">
    <property type="entry name" value="PHOSPHORIBOSYLAMINE--GLYCINE LIGASE"/>
    <property type="match status" value="1"/>
</dbReference>
<dbReference type="GO" id="GO:0003676">
    <property type="term" value="F:nucleic acid binding"/>
    <property type="evidence" value="ECO:0007669"/>
    <property type="project" value="InterPro"/>
</dbReference>
<feature type="domain" description="ATP-grasp" evidence="15">
    <location>
        <begin position="810"/>
        <end position="1018"/>
    </location>
</feature>
<dbReference type="EMBL" id="JAQQAF010000006">
    <property type="protein sequence ID" value="KAJ8478578.1"/>
    <property type="molecule type" value="Genomic_DNA"/>
</dbReference>
<evidence type="ECO:0000256" key="4">
    <source>
        <dbReference type="ARBA" id="ARBA00022598"/>
    </source>
</evidence>
<keyword evidence="8" id="KW-0866">Nonsense-mediated mRNA decay</keyword>
<dbReference type="PROSITE" id="PS00184">
    <property type="entry name" value="GARS"/>
    <property type="match status" value="1"/>
</dbReference>
<dbReference type="Pfam" id="PF03467">
    <property type="entry name" value="Smg4_UPF3"/>
    <property type="match status" value="1"/>
</dbReference>
<dbReference type="CDD" id="cd12455">
    <property type="entry name" value="RRM_like_Smg4_UPF3"/>
    <property type="match status" value="1"/>
</dbReference>
<dbReference type="InterPro" id="IPR011054">
    <property type="entry name" value="Rudment_hybrid_motif"/>
</dbReference>
<evidence type="ECO:0000313" key="16">
    <source>
        <dbReference type="EMBL" id="KAJ8478578.1"/>
    </source>
</evidence>
<dbReference type="SUPFAM" id="SSF56059">
    <property type="entry name" value="Glutathione synthetase ATP-binding domain-like"/>
    <property type="match status" value="1"/>
</dbReference>
<dbReference type="GO" id="GO:0009113">
    <property type="term" value="P:purine nucleobase biosynthetic process"/>
    <property type="evidence" value="ECO:0007669"/>
    <property type="project" value="InterPro"/>
</dbReference>
<dbReference type="InterPro" id="IPR020561">
    <property type="entry name" value="PRibGlycinamid_synth_ATP-grasp"/>
</dbReference>
<dbReference type="GO" id="GO:0000184">
    <property type="term" value="P:nuclear-transcribed mRNA catabolic process, nonsense-mediated decay"/>
    <property type="evidence" value="ECO:0007669"/>
    <property type="project" value="UniProtKB-KW"/>
</dbReference>
<dbReference type="PANTHER" id="PTHR43472:SF1">
    <property type="entry name" value="PHOSPHORIBOSYLAMINE--GLYCINE LIGASE, CHLOROPLASTIC"/>
    <property type="match status" value="1"/>
</dbReference>
<dbReference type="Gene3D" id="3.30.70.330">
    <property type="match status" value="1"/>
</dbReference>
<keyword evidence="4" id="KW-0436">Ligase</keyword>
<dbReference type="Gene3D" id="3.30.1490.20">
    <property type="entry name" value="ATP-grasp fold, A domain"/>
    <property type="match status" value="1"/>
</dbReference>
<dbReference type="Gene3D" id="3.40.50.20">
    <property type="match status" value="1"/>
</dbReference>
<reference evidence="16 17" key="1">
    <citation type="submission" date="2022-12" db="EMBL/GenBank/DDBJ databases">
        <title>Chromosome-scale assembly of the Ensete ventricosum genome.</title>
        <authorList>
            <person name="Dussert Y."/>
            <person name="Stocks J."/>
            <person name="Wendawek A."/>
            <person name="Woldeyes F."/>
            <person name="Nichols R.A."/>
            <person name="Borrell J.S."/>
        </authorList>
    </citation>
    <scope>NUCLEOTIDE SEQUENCE [LARGE SCALE GENOMIC DNA]</scope>
    <source>
        <strain evidence="17">cv. Maze</strain>
        <tissue evidence="16">Seeds</tissue>
    </source>
</reference>
<keyword evidence="6" id="KW-0658">Purine biosynthesis</keyword>
<evidence type="ECO:0000256" key="13">
    <source>
        <dbReference type="PROSITE-ProRule" id="PRU00409"/>
    </source>
</evidence>
<dbReference type="SUPFAM" id="SSF54928">
    <property type="entry name" value="RNA-binding domain, RBD"/>
    <property type="match status" value="1"/>
</dbReference>
<sequence length="1137" mass="123344">MKDSSDRTKVVVRHLPPSISQSVLMEQIDGRFAGRYDWVFFRPGKNRRKNQRHSRAYLNFERSEDVVEFAEFFDGHIFVNEKGAHFKAVIEYAPSQRVPKPWSKKDICEGTLSKDPEYMDFLGLLSKPVEHLPSAEIQLERKEAERAGGTKESLIVTPLMAFVRHKRAAKGSVQRPCCGGKVNRRTLVVSAGSSSPSKRGSVKLKLAGTPDDRGASTIRVGIPHMPLANLQGAEMASVLIRIFMSNYVSRETMKRGSTKDKPSYILMSRREEQQPSVDKSAPVASAMGKEALEDDFASVIVDSGKSRITLLKGKEKEGSDPFRGLVQQQVVMSSVRNSPTSTSKHNQANGIIIRSILSKEGHLNQSCIAASHPELQIQATNVEKDKHSPLPPNASSKNDYISCSSSIASVSDSDDKRYIDTKVVAINNAHGSLSINVKHGKQARKTDRHDRGIWALRRSDRALPSDRIPSTDGPKMLTDSLGSIYVSQQAADKVEEVDMVVPSACVRNGSNSHAAYELSLVHGERKADVRYISRSEDMKTHRGRRSLSAVENGKEFQERIHQLQFAREASMGSEGRLKFVNILVNRCISRLRFPPFPRRSCEAPDVRESMACVGNSVGGSWKLPAMTLSKNRFCGGLSHKVCFLGQPTWSPLSASSAPESFTLFPRGNFVTGASIGVTGKSDDSGLSARDNGSAKDSGERVVALVIGGGGREHALCFALQRSPSCDAIFCAPGNAGISHCGSATCISDLNIFDSKAVIAFCHKWRVGLVVVGPEAPLVAGLVDDLVEAGIPTFGPSAEAAALEGSKDFMKKLCDKYGIPTAKYRTFANASLAKQYVMEQGAPIVVKADGLAAGKGVIVAMTLEEAYEAIDSMLVDGAFGSAGSQVIIEEFLEGEEASFFALVDGENALPLESAQDHKRVGDGDTGPNTGGMGAYSPAPVLTKELQSVVMESIILPTVKGMAAEGCKFVGVLYAGLMIERKTGLPKLIEYNVRFGDPECQVLMMRLESDLAQVLLAACRGELGSVSLNWATESAMVVVMASEGYPGPYKKGTTIRNLEEAELLSPMVKIFHASTDFDSNGDFIAAGGRVLGVTAKGKDIEEARERVYDAVQAIDWPEGFCRNDIGWRALRLRQLTNNP</sequence>
<dbReference type="InterPro" id="IPR016185">
    <property type="entry name" value="PreATP-grasp_dom_sf"/>
</dbReference>
<evidence type="ECO:0000256" key="10">
    <source>
        <dbReference type="ARBA" id="ARBA00042242"/>
    </source>
</evidence>
<dbReference type="SMART" id="SM01210">
    <property type="entry name" value="GARS_C"/>
    <property type="match status" value="1"/>
</dbReference>
<dbReference type="InterPro" id="IPR005120">
    <property type="entry name" value="UPF3_dom"/>
</dbReference>
<keyword evidence="17" id="KW-1185">Reference proteome</keyword>
<evidence type="ECO:0000256" key="8">
    <source>
        <dbReference type="ARBA" id="ARBA00023161"/>
    </source>
</evidence>
<evidence type="ECO:0000256" key="11">
    <source>
        <dbReference type="ARBA" id="ARBA00042864"/>
    </source>
</evidence>
<accession>A0AAV8QN76</accession>
<dbReference type="InterPro" id="IPR035979">
    <property type="entry name" value="RBD_domain_sf"/>
</dbReference>
<evidence type="ECO:0000256" key="14">
    <source>
        <dbReference type="SAM" id="MobiDB-lite"/>
    </source>
</evidence>
<comment type="pathway">
    <text evidence="1">Purine metabolism; IMP biosynthesis via de novo pathway; N(1)-(5-phospho-D-ribosyl)glycinamide from 5-phospho-alpha-D-ribose 1-diphosphate: step 2/2.</text>
</comment>
<keyword evidence="7 13" id="KW-0067">ATP-binding</keyword>
<dbReference type="InterPro" id="IPR000115">
    <property type="entry name" value="PRibGlycinamide_synth"/>
</dbReference>
<dbReference type="FunFam" id="3.30.1490.20:FF:000006">
    <property type="entry name" value="phosphoribosylamine--glycine ligase, chloroplastic-like"/>
    <property type="match status" value="1"/>
</dbReference>
<keyword evidence="5 13" id="KW-0547">Nucleotide-binding</keyword>
<evidence type="ECO:0000256" key="6">
    <source>
        <dbReference type="ARBA" id="ARBA00022755"/>
    </source>
</evidence>
<name>A0AAV8QN76_ENSVE</name>
<dbReference type="Pfam" id="PF02844">
    <property type="entry name" value="GARS_N"/>
    <property type="match status" value="1"/>
</dbReference>
<dbReference type="InterPro" id="IPR011761">
    <property type="entry name" value="ATP-grasp"/>
</dbReference>
<dbReference type="Proteomes" id="UP001222027">
    <property type="component" value="Unassembled WGS sequence"/>
</dbReference>
<evidence type="ECO:0000256" key="3">
    <source>
        <dbReference type="ARBA" id="ARBA00013255"/>
    </source>
</evidence>
<organism evidence="16 17">
    <name type="scientific">Ensete ventricosum</name>
    <name type="common">Abyssinian banana</name>
    <name type="synonym">Musa ensete</name>
    <dbReference type="NCBI Taxonomy" id="4639"/>
    <lineage>
        <taxon>Eukaryota</taxon>
        <taxon>Viridiplantae</taxon>
        <taxon>Streptophyta</taxon>
        <taxon>Embryophyta</taxon>
        <taxon>Tracheophyta</taxon>
        <taxon>Spermatophyta</taxon>
        <taxon>Magnoliopsida</taxon>
        <taxon>Liliopsida</taxon>
        <taxon>Zingiberales</taxon>
        <taxon>Musaceae</taxon>
        <taxon>Ensete</taxon>
    </lineage>
</organism>
<dbReference type="NCBIfam" id="TIGR00877">
    <property type="entry name" value="purD"/>
    <property type="match status" value="1"/>
</dbReference>
<dbReference type="GO" id="GO:0005524">
    <property type="term" value="F:ATP binding"/>
    <property type="evidence" value="ECO:0007669"/>
    <property type="project" value="UniProtKB-UniRule"/>
</dbReference>
<dbReference type="InterPro" id="IPR012677">
    <property type="entry name" value="Nucleotide-bd_a/b_plait_sf"/>
</dbReference>
<evidence type="ECO:0000256" key="9">
    <source>
        <dbReference type="ARBA" id="ARBA00038345"/>
    </source>
</evidence>
<proteinExistence type="inferred from homology"/>
<dbReference type="InterPro" id="IPR013815">
    <property type="entry name" value="ATP_grasp_subdomain_1"/>
</dbReference>
<evidence type="ECO:0000256" key="1">
    <source>
        <dbReference type="ARBA" id="ARBA00005174"/>
    </source>
</evidence>
<dbReference type="InterPro" id="IPR020559">
    <property type="entry name" value="PRibGlycinamide_synth_CS"/>
</dbReference>
<protein>
    <recommendedName>
        <fullName evidence="3">phosphoribosylamine--glycine ligase</fullName>
        <ecNumber evidence="3">6.3.4.13</ecNumber>
    </recommendedName>
    <alternativeName>
        <fullName evidence="10">Glycinamide ribonucleotide synthetase</fullName>
    </alternativeName>
    <alternativeName>
        <fullName evidence="11">Phosphoribosylglycinamide synthetase</fullName>
    </alternativeName>
</protein>
<dbReference type="Gene3D" id="3.30.470.20">
    <property type="entry name" value="ATP-grasp fold, B domain"/>
    <property type="match status" value="1"/>
</dbReference>
<feature type="region of interest" description="Disordered" evidence="14">
    <location>
        <begin position="190"/>
        <end position="210"/>
    </location>
</feature>
<dbReference type="AlphaFoldDB" id="A0AAV8QN76"/>
<dbReference type="InterPro" id="IPR037123">
    <property type="entry name" value="PRibGlycinamide_synth_C_sf"/>
</dbReference>
<evidence type="ECO:0000256" key="5">
    <source>
        <dbReference type="ARBA" id="ARBA00022741"/>
    </source>
</evidence>
<comment type="caution">
    <text evidence="16">The sequence shown here is derived from an EMBL/GenBank/DDBJ whole genome shotgun (WGS) entry which is preliminary data.</text>
</comment>
<dbReference type="GO" id="GO:0004637">
    <property type="term" value="F:phosphoribosylamine-glycine ligase activity"/>
    <property type="evidence" value="ECO:0007669"/>
    <property type="project" value="UniProtKB-EC"/>
</dbReference>
<evidence type="ECO:0000256" key="2">
    <source>
        <dbReference type="ARBA" id="ARBA00005991"/>
    </source>
</evidence>
<comment type="similarity">
    <text evidence="2">Belongs to the RENT3 family.</text>
</comment>
<dbReference type="GO" id="GO:0046872">
    <property type="term" value="F:metal ion binding"/>
    <property type="evidence" value="ECO:0007669"/>
    <property type="project" value="InterPro"/>
</dbReference>
<evidence type="ECO:0000256" key="7">
    <source>
        <dbReference type="ARBA" id="ARBA00022840"/>
    </source>
</evidence>
<dbReference type="Pfam" id="PF02843">
    <property type="entry name" value="GARS_C"/>
    <property type="match status" value="1"/>
</dbReference>
<evidence type="ECO:0000313" key="17">
    <source>
        <dbReference type="Proteomes" id="UP001222027"/>
    </source>
</evidence>
<dbReference type="Gene3D" id="3.90.600.10">
    <property type="entry name" value="Phosphoribosylglycinamide synthetase, C-terminal domain"/>
    <property type="match status" value="1"/>
</dbReference>
<comment type="catalytic activity">
    <reaction evidence="12">
        <text>5-phospho-beta-D-ribosylamine + glycine + ATP = N(1)-(5-phospho-beta-D-ribosyl)glycinamide + ADP + phosphate + H(+)</text>
        <dbReference type="Rhea" id="RHEA:17453"/>
        <dbReference type="ChEBI" id="CHEBI:15378"/>
        <dbReference type="ChEBI" id="CHEBI:30616"/>
        <dbReference type="ChEBI" id="CHEBI:43474"/>
        <dbReference type="ChEBI" id="CHEBI:57305"/>
        <dbReference type="ChEBI" id="CHEBI:58681"/>
        <dbReference type="ChEBI" id="CHEBI:143788"/>
        <dbReference type="ChEBI" id="CHEBI:456216"/>
        <dbReference type="EC" id="6.3.4.13"/>
    </reaction>
</comment>
<evidence type="ECO:0000256" key="12">
    <source>
        <dbReference type="ARBA" id="ARBA00047843"/>
    </source>
</evidence>
<dbReference type="PROSITE" id="PS50975">
    <property type="entry name" value="ATP_GRASP"/>
    <property type="match status" value="1"/>
</dbReference>
<dbReference type="Pfam" id="PF01071">
    <property type="entry name" value="GARS_A"/>
    <property type="match status" value="1"/>
</dbReference>
<dbReference type="SUPFAM" id="SSF52440">
    <property type="entry name" value="PreATP-grasp domain"/>
    <property type="match status" value="1"/>
</dbReference>